<feature type="domain" description="Cytochrome b/b6 N-terminal region profile" evidence="17">
    <location>
        <begin position="1"/>
        <end position="210"/>
    </location>
</feature>
<dbReference type="InterPro" id="IPR048259">
    <property type="entry name" value="Cytochrome_b_N_euk/bac"/>
</dbReference>
<organism evidence="19">
    <name type="scientific">Paramoeba pemaquidensis</name>
    <dbReference type="NCBI Taxonomy" id="180228"/>
    <lineage>
        <taxon>Eukaryota</taxon>
        <taxon>Amoebozoa</taxon>
        <taxon>Discosea</taxon>
        <taxon>Flabellinia</taxon>
        <taxon>Dactylopodida</taxon>
        <taxon>Paramoebidae</taxon>
        <taxon>Paramoeba</taxon>
    </lineage>
</organism>
<feature type="transmembrane region" description="Helical" evidence="16">
    <location>
        <begin position="320"/>
        <end position="339"/>
    </location>
</feature>
<keyword evidence="8" id="KW-0999">Mitochondrion inner membrane</keyword>
<keyword evidence="3 16" id="KW-0813">Transport</keyword>
<feature type="transmembrane region" description="Helical" evidence="16">
    <location>
        <begin position="178"/>
        <end position="200"/>
    </location>
</feature>
<dbReference type="SUPFAM" id="SSF81342">
    <property type="entry name" value="Transmembrane di-heme cytochromes"/>
    <property type="match status" value="1"/>
</dbReference>
<dbReference type="InterPro" id="IPR016174">
    <property type="entry name" value="Di-haem_cyt_TM"/>
</dbReference>
<dbReference type="RefSeq" id="YP_009308399.1">
    <property type="nucleotide sequence ID" value="NC_031417.1"/>
</dbReference>
<evidence type="ECO:0000256" key="5">
    <source>
        <dbReference type="ARBA" id="ARBA00022660"/>
    </source>
</evidence>
<feature type="binding site" description="axial binding residue" evidence="15">
    <location>
        <position position="82"/>
    </location>
    <ligand>
        <name>heme b</name>
        <dbReference type="ChEBI" id="CHEBI:60344"/>
        <label>b562</label>
    </ligand>
    <ligandPart>
        <name>Fe</name>
        <dbReference type="ChEBI" id="CHEBI:18248"/>
    </ligandPart>
</feature>
<dbReference type="GO" id="GO:0005743">
    <property type="term" value="C:mitochondrial inner membrane"/>
    <property type="evidence" value="ECO:0007669"/>
    <property type="project" value="UniProtKB-SubCell"/>
</dbReference>
<keyword evidence="12 16" id="KW-0496">Mitochondrion</keyword>
<dbReference type="InterPro" id="IPR030689">
    <property type="entry name" value="Cytochrome_b"/>
</dbReference>
<dbReference type="GO" id="GO:0006122">
    <property type="term" value="P:mitochondrial electron transport, ubiquinol to cytochrome c"/>
    <property type="evidence" value="ECO:0007669"/>
    <property type="project" value="TreeGrafter"/>
</dbReference>
<comment type="similarity">
    <text evidence="16">Belongs to the cytochrome b family.</text>
</comment>
<evidence type="ECO:0000256" key="7">
    <source>
        <dbReference type="ARBA" id="ARBA00022723"/>
    </source>
</evidence>
<evidence type="ECO:0000256" key="14">
    <source>
        <dbReference type="PIRSR" id="PIRSR038885-1"/>
    </source>
</evidence>
<feature type="transmembrane region" description="Helical" evidence="16">
    <location>
        <begin position="113"/>
        <end position="134"/>
    </location>
</feature>
<dbReference type="InterPro" id="IPR036150">
    <property type="entry name" value="Cyt_b/b6_C_sf"/>
</dbReference>
<dbReference type="PROSITE" id="PS51003">
    <property type="entry name" value="CYTB_CTER"/>
    <property type="match status" value="1"/>
</dbReference>
<comment type="cofactor">
    <cofactor evidence="16">
        <name>heme b</name>
        <dbReference type="ChEBI" id="CHEBI:60344"/>
    </cofactor>
    <text evidence="16">Binds 2 heme groups non-covalently.</text>
</comment>
<keyword evidence="10 16" id="KW-1133">Transmembrane helix</keyword>
<feature type="binding site" description="axial binding residue" evidence="15">
    <location>
        <position position="197"/>
    </location>
    <ligand>
        <name>heme b</name>
        <dbReference type="ChEBI" id="CHEBI:60344"/>
        <label>b566</label>
    </ligand>
    <ligandPart>
        <name>Fe</name>
        <dbReference type="ChEBI" id="CHEBI:18248"/>
    </ligandPart>
</feature>
<sequence length="382" mass="43985">MRKIKIIPLLNTIYKTAIIYPVSGNITFSWNLGVSAGIMLVSQIVTGLFLAMHYIPESEMAFDSVRHIVVDVNNGLIIRSLHANGSSLFFFITYLHLFRGLYYGSYASPRRHVWLSGVVILLLMIVTAFLGYVLPWGQMSYWAATVITNIIAIVPIVGKDSLMVVWGNYSVSNATLQRFFALHFLLPFVILFAVGGHIIALHENGSSNPSIGVRHFDNLTFHPFFIFKDIFTTMILLYTYNYYAMEHSPEIIDPDNYVKANPLSTPAHIVPEWYFKMFYAILRSVPNKEFGAFLLLSSILVLFIFPYITKSGLKDSSQRFYHQLYFWLFFSDFWLLTWLGGKPIDEPFVSLGQACTGYYFIYFLIILPWIAKRERRFLRLSK</sequence>
<dbReference type="PROSITE" id="PS51002">
    <property type="entry name" value="CYTB_NTER"/>
    <property type="match status" value="1"/>
</dbReference>
<feature type="transmembrane region" description="Helical" evidence="16">
    <location>
        <begin position="290"/>
        <end position="308"/>
    </location>
</feature>
<feature type="transmembrane region" description="Helical" evidence="16">
    <location>
        <begin position="36"/>
        <end position="55"/>
    </location>
</feature>
<dbReference type="GO" id="GO:0045275">
    <property type="term" value="C:respiratory chain complex III"/>
    <property type="evidence" value="ECO:0007669"/>
    <property type="project" value="InterPro"/>
</dbReference>
<dbReference type="EMBL" id="KX611830">
    <property type="protein sequence ID" value="AOS85537.1"/>
    <property type="molecule type" value="Genomic_DNA"/>
</dbReference>
<evidence type="ECO:0000259" key="18">
    <source>
        <dbReference type="PROSITE" id="PS51003"/>
    </source>
</evidence>
<dbReference type="PANTHER" id="PTHR19271">
    <property type="entry name" value="CYTOCHROME B"/>
    <property type="match status" value="1"/>
</dbReference>
<feature type="domain" description="Cytochrome b/b6 C-terminal region profile" evidence="18">
    <location>
        <begin position="211"/>
        <end position="381"/>
    </location>
</feature>
<evidence type="ECO:0000256" key="6">
    <source>
        <dbReference type="ARBA" id="ARBA00022692"/>
    </source>
</evidence>
<evidence type="ECO:0000256" key="12">
    <source>
        <dbReference type="ARBA" id="ARBA00023128"/>
    </source>
</evidence>
<reference evidence="19" key="1">
    <citation type="submission" date="2016-07" db="EMBL/GenBank/DDBJ databases">
        <title>Evolution of an obligate endosymbiont from a free-living kinetoplastid protist.</title>
        <authorList>
            <person name="Tanifuji G."/>
            <person name="Curtis B.A."/>
            <person name="Cenci U."/>
            <person name="David V."/>
            <person name="Dean S."/>
            <person name="Fiala I."/>
            <person name="Flegontov P."/>
            <person name="Kelly S."/>
            <person name="Johnson-MacKinnon J."/>
            <person name="Moog D."/>
            <person name="Nakayama T."/>
            <person name="Onodera N.T."/>
            <person name="Inagaki Y."/>
            <person name="Hashimoto T."/>
            <person name="Gull K."/>
            <person name="Lukes J."/>
            <person name="Archibald J.M."/>
        </authorList>
    </citation>
    <scope>NUCLEOTIDE SEQUENCE</scope>
</reference>
<keyword evidence="5 16" id="KW-0679">Respiratory chain</keyword>
<comment type="subcellular location">
    <subcellularLocation>
        <location evidence="1">Mitochondrion inner membrane</location>
        <topology evidence="1">Multi-pass membrane protein</topology>
    </subcellularLocation>
</comment>
<dbReference type="InterPro" id="IPR005797">
    <property type="entry name" value="Cyt_b/b6_N"/>
</dbReference>
<keyword evidence="4 15" id="KW-0349">Heme</keyword>
<dbReference type="GO" id="GO:0008121">
    <property type="term" value="F:quinol-cytochrome-c reductase activity"/>
    <property type="evidence" value="ECO:0007669"/>
    <property type="project" value="InterPro"/>
</dbReference>
<feature type="transmembrane region" description="Helical" evidence="16">
    <location>
        <begin position="76"/>
        <end position="98"/>
    </location>
</feature>
<evidence type="ECO:0000256" key="10">
    <source>
        <dbReference type="ARBA" id="ARBA00022989"/>
    </source>
</evidence>
<protein>
    <recommendedName>
        <fullName evidence="2 16">Cytochrome b</fullName>
    </recommendedName>
</protein>
<proteinExistence type="inferred from homology"/>
<dbReference type="Pfam" id="PF00032">
    <property type="entry name" value="Cytochrom_B_C"/>
    <property type="match status" value="1"/>
</dbReference>
<feature type="binding site" description="axial binding residue" evidence="15">
    <location>
        <position position="96"/>
    </location>
    <ligand>
        <name>heme b</name>
        <dbReference type="ChEBI" id="CHEBI:60344"/>
        <label>b566</label>
    </ligand>
    <ligandPart>
        <name>Fe</name>
        <dbReference type="ChEBI" id="CHEBI:18248"/>
    </ligandPart>
</feature>
<keyword evidence="6 16" id="KW-0812">Transmembrane</keyword>
<evidence type="ECO:0000256" key="8">
    <source>
        <dbReference type="ARBA" id="ARBA00022792"/>
    </source>
</evidence>
<name>A0A1D8D5X3_9EUKA</name>
<evidence type="ECO:0000256" key="1">
    <source>
        <dbReference type="ARBA" id="ARBA00004448"/>
    </source>
</evidence>
<feature type="binding site" description="axial binding residue" evidence="15">
    <location>
        <position position="183"/>
    </location>
    <ligand>
        <name>heme b</name>
        <dbReference type="ChEBI" id="CHEBI:60344"/>
        <label>b562</label>
    </ligand>
    <ligandPart>
        <name>Fe</name>
        <dbReference type="ChEBI" id="CHEBI:18248"/>
    </ligandPart>
</feature>
<keyword evidence="9 16" id="KW-0249">Electron transport</keyword>
<dbReference type="InterPro" id="IPR005798">
    <property type="entry name" value="Cyt_b/b6_C"/>
</dbReference>
<evidence type="ECO:0000313" key="19">
    <source>
        <dbReference type="EMBL" id="AOS85537.1"/>
    </source>
</evidence>
<dbReference type="GeneID" id="29292399"/>
<feature type="binding site" evidence="14">
    <location>
        <position position="202"/>
    </location>
    <ligand>
        <name>a ubiquinone</name>
        <dbReference type="ChEBI" id="CHEBI:16389"/>
    </ligand>
</feature>
<evidence type="ECO:0000256" key="11">
    <source>
        <dbReference type="ARBA" id="ARBA00023004"/>
    </source>
</evidence>
<gene>
    <name evidence="19" type="primary">cob</name>
</gene>
<comment type="function">
    <text evidence="16">Component of the ubiquinol-cytochrome c reductase complex (complex III or cytochrome b-c1 complex) that is part of the mitochondrial respiratory chain. The b-c1 complex mediates electron transfer from ubiquinol to cytochrome c. Contributes to the generation of a proton gradient across the mitochondrial membrane that is then used for ATP synthesis.</text>
</comment>
<keyword evidence="7 15" id="KW-0479">Metal-binding</keyword>
<feature type="transmembrane region" description="Helical" evidence="16">
    <location>
        <begin position="351"/>
        <end position="371"/>
    </location>
</feature>
<comment type="cofactor">
    <cofactor evidence="15">
        <name>heme</name>
        <dbReference type="ChEBI" id="CHEBI:30413"/>
    </cofactor>
    <text evidence="15">Binds 2 heme groups non-covalently.</text>
</comment>
<evidence type="ECO:0000256" key="9">
    <source>
        <dbReference type="ARBA" id="ARBA00022982"/>
    </source>
</evidence>
<keyword evidence="13 16" id="KW-0472">Membrane</keyword>
<dbReference type="InterPro" id="IPR027387">
    <property type="entry name" value="Cytb/b6-like_sf"/>
</dbReference>
<feature type="transmembrane region" description="Helical" evidence="16">
    <location>
        <begin position="141"/>
        <end position="158"/>
    </location>
</feature>
<evidence type="ECO:0000259" key="17">
    <source>
        <dbReference type="PROSITE" id="PS51002"/>
    </source>
</evidence>
<dbReference type="PANTHER" id="PTHR19271:SF16">
    <property type="entry name" value="CYTOCHROME B"/>
    <property type="match status" value="1"/>
</dbReference>
<dbReference type="Pfam" id="PF00033">
    <property type="entry name" value="Cytochrome_B"/>
    <property type="match status" value="1"/>
</dbReference>
<keyword evidence="11 15" id="KW-0408">Iron</keyword>
<dbReference type="SUPFAM" id="SSF81648">
    <property type="entry name" value="a domain/subunit of cytochrome bc1 complex (Ubiquinol-cytochrome c reductase)"/>
    <property type="match status" value="1"/>
</dbReference>
<dbReference type="Gene3D" id="1.20.810.10">
    <property type="entry name" value="Cytochrome Bc1 Complex, Chain C"/>
    <property type="match status" value="1"/>
</dbReference>
<evidence type="ECO:0000256" key="15">
    <source>
        <dbReference type="PIRSR" id="PIRSR038885-2"/>
    </source>
</evidence>
<evidence type="ECO:0000256" key="16">
    <source>
        <dbReference type="RuleBase" id="RU362117"/>
    </source>
</evidence>
<evidence type="ECO:0000256" key="2">
    <source>
        <dbReference type="ARBA" id="ARBA00013531"/>
    </source>
</evidence>
<feature type="transmembrane region" description="Helical" evidence="16">
    <location>
        <begin position="221"/>
        <end position="240"/>
    </location>
</feature>
<geneLocation type="mitochondrion" evidence="19"/>
<evidence type="ECO:0000256" key="13">
    <source>
        <dbReference type="ARBA" id="ARBA00023136"/>
    </source>
</evidence>
<dbReference type="GO" id="GO:0046872">
    <property type="term" value="F:metal ion binding"/>
    <property type="evidence" value="ECO:0007669"/>
    <property type="project" value="UniProtKB-UniRule"/>
</dbReference>
<dbReference type="GO" id="GO:0016491">
    <property type="term" value="F:oxidoreductase activity"/>
    <property type="evidence" value="ECO:0007669"/>
    <property type="project" value="UniProtKB-UniRule"/>
</dbReference>
<evidence type="ECO:0000256" key="3">
    <source>
        <dbReference type="ARBA" id="ARBA00022448"/>
    </source>
</evidence>
<dbReference type="CDD" id="cd00284">
    <property type="entry name" value="Cytochrome_b_N"/>
    <property type="match status" value="1"/>
</dbReference>
<evidence type="ECO:0000256" key="4">
    <source>
        <dbReference type="ARBA" id="ARBA00022617"/>
    </source>
</evidence>
<dbReference type="AlphaFoldDB" id="A0A1D8D5X3"/>
<accession>A0A1D8D5X3</accession>
<dbReference type="PIRSF" id="PIRSF038885">
    <property type="entry name" value="COB"/>
    <property type="match status" value="1"/>
</dbReference>